<dbReference type="GO" id="GO:0016491">
    <property type="term" value="F:oxidoreductase activity"/>
    <property type="evidence" value="ECO:0007669"/>
    <property type="project" value="UniProtKB-KW"/>
</dbReference>
<evidence type="ECO:0000313" key="2">
    <source>
        <dbReference type="EMBL" id="OAF62392.1"/>
    </source>
</evidence>
<gene>
    <name evidence="2" type="ORF">VC83_00715</name>
</gene>
<dbReference type="PANTHER" id="PTHR47534">
    <property type="entry name" value="YALI0E05731P"/>
    <property type="match status" value="1"/>
</dbReference>
<protein>
    <submittedName>
        <fullName evidence="2">Uncharacterized protein</fullName>
    </submittedName>
</protein>
<reference evidence="2" key="1">
    <citation type="submission" date="2016-03" db="EMBL/GenBank/DDBJ databases">
        <title>Updated assembly of Pseudogymnoascus destructans, the fungus causing white-nose syndrome of bats.</title>
        <authorList>
            <person name="Palmer J.M."/>
            <person name="Drees K.P."/>
            <person name="Foster J.T."/>
            <person name="Lindner D.L."/>
        </authorList>
    </citation>
    <scope>NUCLEOTIDE SEQUENCE [LARGE SCALE GENOMIC DNA]</scope>
    <source>
        <strain evidence="2">20631-21</strain>
    </source>
</reference>
<name>A0A177ALK7_9PEZI</name>
<organism evidence="2">
    <name type="scientific">Pseudogymnoascus destructans</name>
    <dbReference type="NCBI Taxonomy" id="655981"/>
    <lineage>
        <taxon>Eukaryota</taxon>
        <taxon>Fungi</taxon>
        <taxon>Dikarya</taxon>
        <taxon>Ascomycota</taxon>
        <taxon>Pezizomycotina</taxon>
        <taxon>Leotiomycetes</taxon>
        <taxon>Thelebolales</taxon>
        <taxon>Thelebolaceae</taxon>
        <taxon>Pseudogymnoascus</taxon>
    </lineage>
</organism>
<dbReference type="RefSeq" id="XP_024327664.1">
    <property type="nucleotide sequence ID" value="XM_024464402.1"/>
</dbReference>
<dbReference type="InterPro" id="IPR052228">
    <property type="entry name" value="Sec_Metab_Biosynth_Oxidored"/>
</dbReference>
<dbReference type="PANTHER" id="PTHR47534:SF3">
    <property type="entry name" value="ALCOHOL DEHYDROGENASE-LIKE C-TERMINAL DOMAIN-CONTAINING PROTEIN"/>
    <property type="match status" value="1"/>
</dbReference>
<dbReference type="EMBL" id="KV441387">
    <property type="protein sequence ID" value="OAF62392.1"/>
    <property type="molecule type" value="Genomic_DNA"/>
</dbReference>
<dbReference type="AlphaFoldDB" id="A0A177ALK7"/>
<dbReference type="OrthoDB" id="3438478at2759"/>
<keyword evidence="1" id="KW-0560">Oxidoreductase</keyword>
<dbReference type="Proteomes" id="UP000077154">
    <property type="component" value="Unassembled WGS sequence"/>
</dbReference>
<evidence type="ECO:0000256" key="1">
    <source>
        <dbReference type="ARBA" id="ARBA00023002"/>
    </source>
</evidence>
<dbReference type="GeneID" id="36283808"/>
<proteinExistence type="predicted"/>
<accession>A0A177ALK7</accession>
<sequence length="76" mass="8098">MPKVRALNSLAASTLPPGLVVIFASATSGIAEATLKQFAKHTVRPRIYCIGDFEEAADRVAKDVKKINNSTKATTP</sequence>